<accession>A0A8T0RWP3</accession>
<reference evidence="2" key="1">
    <citation type="submission" date="2020-05" db="EMBL/GenBank/DDBJ databases">
        <title>WGS assembly of Panicum virgatum.</title>
        <authorList>
            <person name="Lovell J.T."/>
            <person name="Jenkins J."/>
            <person name="Shu S."/>
            <person name="Juenger T.E."/>
            <person name="Schmutz J."/>
        </authorList>
    </citation>
    <scope>NUCLEOTIDE SEQUENCE</scope>
    <source>
        <strain evidence="2">AP13</strain>
    </source>
</reference>
<comment type="caution">
    <text evidence="2">The sequence shown here is derived from an EMBL/GenBank/DDBJ whole genome shotgun (WGS) entry which is preliminary data.</text>
</comment>
<keyword evidence="3" id="KW-1185">Reference proteome</keyword>
<evidence type="ECO:0000256" key="1">
    <source>
        <dbReference type="SAM" id="MobiDB-lite"/>
    </source>
</evidence>
<dbReference type="EMBL" id="CM029046">
    <property type="protein sequence ID" value="KAG2589934.1"/>
    <property type="molecule type" value="Genomic_DNA"/>
</dbReference>
<evidence type="ECO:0000313" key="2">
    <source>
        <dbReference type="EMBL" id="KAG2589934.1"/>
    </source>
</evidence>
<sequence length="68" mass="7960">MMRHHRCRRWDPPLPQQEKSQGGAASRWGWRHCSSMSECSFLCNELVLDLHFLLRGDAAFRSSNNDRS</sequence>
<dbReference type="Proteomes" id="UP000823388">
    <property type="component" value="Chromosome 5N"/>
</dbReference>
<evidence type="ECO:0000313" key="3">
    <source>
        <dbReference type="Proteomes" id="UP000823388"/>
    </source>
</evidence>
<dbReference type="AlphaFoldDB" id="A0A8T0RWP3"/>
<protein>
    <submittedName>
        <fullName evidence="2">Uncharacterized protein</fullName>
    </submittedName>
</protein>
<organism evidence="2 3">
    <name type="scientific">Panicum virgatum</name>
    <name type="common">Blackwell switchgrass</name>
    <dbReference type="NCBI Taxonomy" id="38727"/>
    <lineage>
        <taxon>Eukaryota</taxon>
        <taxon>Viridiplantae</taxon>
        <taxon>Streptophyta</taxon>
        <taxon>Embryophyta</taxon>
        <taxon>Tracheophyta</taxon>
        <taxon>Spermatophyta</taxon>
        <taxon>Magnoliopsida</taxon>
        <taxon>Liliopsida</taxon>
        <taxon>Poales</taxon>
        <taxon>Poaceae</taxon>
        <taxon>PACMAD clade</taxon>
        <taxon>Panicoideae</taxon>
        <taxon>Panicodae</taxon>
        <taxon>Paniceae</taxon>
        <taxon>Panicinae</taxon>
        <taxon>Panicum</taxon>
        <taxon>Panicum sect. Hiantes</taxon>
    </lineage>
</organism>
<feature type="region of interest" description="Disordered" evidence="1">
    <location>
        <begin position="1"/>
        <end position="23"/>
    </location>
</feature>
<name>A0A8T0RWP3_PANVG</name>
<gene>
    <name evidence="2" type="ORF">PVAP13_5NG357200</name>
</gene>
<proteinExistence type="predicted"/>